<feature type="non-terminal residue" evidence="2">
    <location>
        <position position="1"/>
    </location>
</feature>
<accession>A0A8X7XBX6</accession>
<dbReference type="InterPro" id="IPR030671">
    <property type="entry name" value="Sec61-beta/Sbh"/>
</dbReference>
<keyword evidence="3" id="KW-1185">Reference proteome</keyword>
<dbReference type="EMBL" id="JAATIS010002524">
    <property type="protein sequence ID" value="KAG2465276.1"/>
    <property type="molecule type" value="Genomic_DNA"/>
</dbReference>
<dbReference type="AlphaFoldDB" id="A0A8X7XBX6"/>
<feature type="compositionally biased region" description="Low complexity" evidence="1">
    <location>
        <begin position="169"/>
        <end position="180"/>
    </location>
</feature>
<sequence>MPFLQTASFSLYPDLVLFHPTPALNEGRQPLLRLPPTRPNVAEVPAVSLELLRVSLLVFPPALPGVVEVLRSRVLQALGHPLAVTMGPYRVQLQSPAPVAPKATRAVAPSWSGEGTSPPPVLLGVPAGYHIVFDPGPAASATNVGASGRSPSKAVAPRAAGSTVRQRKATSSGTRSAGRGASSGTGGMWRFYTEDSPGLKVSLIFNMSIITLCRNRNAIVKLYRYTLQFIFSNSLNHISYPSHASHLKNDVFLVMGSKSSLDCDDQLRDTVYVLFC</sequence>
<dbReference type="GO" id="GO:0006886">
    <property type="term" value="P:intracellular protein transport"/>
    <property type="evidence" value="ECO:0007669"/>
    <property type="project" value="InterPro"/>
</dbReference>
<gene>
    <name evidence="2" type="primary">Sec61b</name>
    <name evidence="2" type="ORF">GTO96_0009721</name>
</gene>
<organism evidence="2 3">
    <name type="scientific">Polypterus senegalus</name>
    <name type="common">Senegal bichir</name>
    <dbReference type="NCBI Taxonomy" id="55291"/>
    <lineage>
        <taxon>Eukaryota</taxon>
        <taxon>Metazoa</taxon>
        <taxon>Chordata</taxon>
        <taxon>Craniata</taxon>
        <taxon>Vertebrata</taxon>
        <taxon>Euteleostomi</taxon>
        <taxon>Actinopterygii</taxon>
        <taxon>Polypteriformes</taxon>
        <taxon>Polypteridae</taxon>
        <taxon>Polypterus</taxon>
    </lineage>
</organism>
<name>A0A8X7XBX6_POLSE</name>
<feature type="non-terminal residue" evidence="2">
    <location>
        <position position="276"/>
    </location>
</feature>
<evidence type="ECO:0000313" key="3">
    <source>
        <dbReference type="Proteomes" id="UP000886611"/>
    </source>
</evidence>
<comment type="caution">
    <text evidence="2">The sequence shown here is derived from an EMBL/GenBank/DDBJ whole genome shotgun (WGS) entry which is preliminary data.</text>
</comment>
<evidence type="ECO:0000313" key="2">
    <source>
        <dbReference type="EMBL" id="KAG2465276.1"/>
    </source>
</evidence>
<dbReference type="Proteomes" id="UP000886611">
    <property type="component" value="Unassembled WGS sequence"/>
</dbReference>
<dbReference type="PANTHER" id="PTHR13509">
    <property type="entry name" value="SEC61 SUBUNIT BETA"/>
    <property type="match status" value="1"/>
</dbReference>
<protein>
    <submittedName>
        <fullName evidence="2">SC61B protein</fullName>
    </submittedName>
</protein>
<dbReference type="GO" id="GO:0005784">
    <property type="term" value="C:Sec61 translocon complex"/>
    <property type="evidence" value="ECO:0007669"/>
    <property type="project" value="InterPro"/>
</dbReference>
<feature type="region of interest" description="Disordered" evidence="1">
    <location>
        <begin position="142"/>
        <end position="183"/>
    </location>
</feature>
<proteinExistence type="predicted"/>
<reference evidence="2 3" key="1">
    <citation type="journal article" date="2021" name="Cell">
        <title>Tracing the genetic footprints of vertebrate landing in non-teleost ray-finned fishes.</title>
        <authorList>
            <person name="Bi X."/>
            <person name="Wang K."/>
            <person name="Yang L."/>
            <person name="Pan H."/>
            <person name="Jiang H."/>
            <person name="Wei Q."/>
            <person name="Fang M."/>
            <person name="Yu H."/>
            <person name="Zhu C."/>
            <person name="Cai Y."/>
            <person name="He Y."/>
            <person name="Gan X."/>
            <person name="Zeng H."/>
            <person name="Yu D."/>
            <person name="Zhu Y."/>
            <person name="Jiang H."/>
            <person name="Qiu Q."/>
            <person name="Yang H."/>
            <person name="Zhang Y.E."/>
            <person name="Wang W."/>
            <person name="Zhu M."/>
            <person name="He S."/>
            <person name="Zhang G."/>
        </authorList>
    </citation>
    <scope>NUCLEOTIDE SEQUENCE [LARGE SCALE GENOMIC DNA]</scope>
    <source>
        <strain evidence="2">Bchr_013</strain>
    </source>
</reference>
<evidence type="ECO:0000256" key="1">
    <source>
        <dbReference type="SAM" id="MobiDB-lite"/>
    </source>
</evidence>